<dbReference type="AlphaFoldDB" id="A0A0D8IVV4"/>
<dbReference type="InterPro" id="IPR008756">
    <property type="entry name" value="Peptidase_M56"/>
</dbReference>
<name>A0A0D8IVV4_9FIRM</name>
<feature type="transmembrane region" description="Helical" evidence="2">
    <location>
        <begin position="40"/>
        <end position="59"/>
    </location>
</feature>
<dbReference type="EMBL" id="JXXK01000044">
    <property type="protein sequence ID" value="KJF38416.1"/>
    <property type="molecule type" value="Genomic_DNA"/>
</dbReference>
<keyword evidence="2" id="KW-0812">Transmembrane</keyword>
<feature type="domain" description="Peptidase M56" evidence="3">
    <location>
        <begin position="169"/>
        <end position="358"/>
    </location>
</feature>
<dbReference type="Pfam" id="PF05569">
    <property type="entry name" value="Peptidase_M56"/>
    <property type="match status" value="1"/>
</dbReference>
<dbReference type="GeneID" id="42858474"/>
<feature type="transmembrane region" description="Helical" evidence="2">
    <location>
        <begin position="6"/>
        <end position="28"/>
    </location>
</feature>
<dbReference type="Gene3D" id="2.130.10.10">
    <property type="entry name" value="YVTN repeat-like/Quinoprotein amine dehydrogenase"/>
    <property type="match status" value="1"/>
</dbReference>
<dbReference type="RefSeq" id="WP_050006582.1">
    <property type="nucleotide sequence ID" value="NZ_DAWBJP010000013.1"/>
</dbReference>
<comment type="caution">
    <text evidence="4">The sequence shown here is derived from an EMBL/GenBank/DDBJ whole genome shotgun (WGS) entry which is preliminary data.</text>
</comment>
<gene>
    <name evidence="4" type="ORF">TQ39_18225</name>
</gene>
<dbReference type="SUPFAM" id="SSF110296">
    <property type="entry name" value="Oligoxyloglucan reducing end-specific cellobiohydrolase"/>
    <property type="match status" value="1"/>
</dbReference>
<dbReference type="Proteomes" id="UP000032483">
    <property type="component" value="Unassembled WGS sequence"/>
</dbReference>
<proteinExistence type="predicted"/>
<evidence type="ECO:0000256" key="2">
    <source>
        <dbReference type="SAM" id="Phobius"/>
    </source>
</evidence>
<evidence type="ECO:0000256" key="1">
    <source>
        <dbReference type="SAM" id="MobiDB-lite"/>
    </source>
</evidence>
<organism evidence="4 5">
    <name type="scientific">Ruthenibacterium lactatiformans</name>
    <dbReference type="NCBI Taxonomy" id="1550024"/>
    <lineage>
        <taxon>Bacteria</taxon>
        <taxon>Bacillati</taxon>
        <taxon>Bacillota</taxon>
        <taxon>Clostridia</taxon>
        <taxon>Eubacteriales</taxon>
        <taxon>Oscillospiraceae</taxon>
        <taxon>Ruthenibacterium</taxon>
    </lineage>
</organism>
<protein>
    <recommendedName>
        <fullName evidence="3">Peptidase M56 domain-containing protein</fullName>
    </recommendedName>
</protein>
<evidence type="ECO:0000313" key="5">
    <source>
        <dbReference type="Proteomes" id="UP000032483"/>
    </source>
</evidence>
<feature type="region of interest" description="Disordered" evidence="1">
    <location>
        <begin position="80"/>
        <end position="151"/>
    </location>
</feature>
<keyword evidence="5" id="KW-1185">Reference proteome</keyword>
<sequence>MERLLFAYAGVGLATGAAALALLALAPFWEKRYAARFRCIVWLALAVRLLVPFAAPLPAPAPQPLLLELPASLPDTARAGETQAAGAPPGQAAGTGESVASVPQASDRNTEPEIKEAFGTAQAAPREPDAGVPSAQEEGRTEASGASRKTPVLRSGETLLPAPARLAGFVWLAGVGVCALWHLAHYAVWRARTFHWNRPMESSAAQKAHAAACRAVRMRRAPGIYANAVVPCPMAVGVLRPVVLVPEALCESLLLEWMLRHELTHIKRGHIVCKAVLLSACAVHWYNPAVWLLARRCEKDLEFACDEAVLHGTKLGAPVRAAYGEALLAALKAGAGRPAPFTTCFAPGKKMMLRRFSAIFSKTGKRAGRAALACILCLAALAGSFVACSAEQPPVSVKSAESEPKAAALPAQAGSMENVKEHWLVYGASVYPGRDGECVMAYNSADGSEVYAPAPRWEGKRNILYGGSYWPREDAWFTAACDADEEHPGRVTLYTSRDGGAQWTAQPLDLVGEGQNTPIENIYCMEVVRDDLFYLITGVYAGTGESQTAKLWLWRCEGAPDKPLERGAVQGWPVPLPENTHVRRARFVNASVGYITAGYEMGERFTPQPNVLRTVDGGQTWQRLDFRAALHDAPYGGYLGCCIFMQGTTTEIRCFTPLNGITLENVSLVSEDFGETWNWYPRMYVRDEAGTITAIRYFTDKADGLRLQLEECEKQLPAQPDAAREEEHAAWCERLEKAIARQEAERT</sequence>
<dbReference type="PANTHER" id="PTHR34978">
    <property type="entry name" value="POSSIBLE SENSOR-TRANSDUCER PROTEIN BLAR"/>
    <property type="match status" value="1"/>
</dbReference>
<evidence type="ECO:0000313" key="4">
    <source>
        <dbReference type="EMBL" id="KJF38416.1"/>
    </source>
</evidence>
<feature type="compositionally biased region" description="Low complexity" evidence="1">
    <location>
        <begin position="80"/>
        <end position="97"/>
    </location>
</feature>
<keyword evidence="2" id="KW-1133">Transmembrane helix</keyword>
<keyword evidence="2" id="KW-0472">Membrane</keyword>
<dbReference type="PANTHER" id="PTHR34978:SF3">
    <property type="entry name" value="SLR0241 PROTEIN"/>
    <property type="match status" value="1"/>
</dbReference>
<dbReference type="InterPro" id="IPR052173">
    <property type="entry name" value="Beta-lactam_resp_regulator"/>
</dbReference>
<reference evidence="4" key="1">
    <citation type="submission" date="2015-02" db="EMBL/GenBank/DDBJ databases">
        <title>A novel member of the family Ruminococcaceae isolated from human feces.</title>
        <authorList>
            <person name="Shkoporov A.N."/>
            <person name="Chaplin A.V."/>
            <person name="Motuzova O.V."/>
            <person name="Kafarskaia L.I."/>
            <person name="Khokhlova E.V."/>
            <person name="Efimov B.A."/>
        </authorList>
    </citation>
    <scope>NUCLEOTIDE SEQUENCE [LARGE SCALE GENOMIC DNA]</scope>
    <source>
        <strain evidence="4">585-1</strain>
    </source>
</reference>
<accession>A0A0D8IVV4</accession>
<dbReference type="InterPro" id="IPR015943">
    <property type="entry name" value="WD40/YVTN_repeat-like_dom_sf"/>
</dbReference>
<evidence type="ECO:0000259" key="3">
    <source>
        <dbReference type="Pfam" id="PF05569"/>
    </source>
</evidence>
<feature type="transmembrane region" description="Helical" evidence="2">
    <location>
        <begin position="169"/>
        <end position="189"/>
    </location>
</feature>
<dbReference type="CDD" id="cd07341">
    <property type="entry name" value="M56_BlaR1_MecR1_like"/>
    <property type="match status" value="1"/>
</dbReference>